<gene>
    <name evidence="1" type="ORF">RPERSI_LOCUS8363</name>
</gene>
<dbReference type="EMBL" id="CAJVQC010015067">
    <property type="protein sequence ID" value="CAG8663306.1"/>
    <property type="molecule type" value="Genomic_DNA"/>
</dbReference>
<feature type="non-terminal residue" evidence="1">
    <location>
        <position position="1"/>
    </location>
</feature>
<comment type="caution">
    <text evidence="1">The sequence shown here is derived from an EMBL/GenBank/DDBJ whole genome shotgun (WGS) entry which is preliminary data.</text>
</comment>
<protein>
    <submittedName>
        <fullName evidence="1">36840_t:CDS:1</fullName>
    </submittedName>
</protein>
<accession>A0ACA9NLP4</accession>
<keyword evidence="2" id="KW-1185">Reference proteome</keyword>
<name>A0ACA9NLP4_9GLOM</name>
<reference evidence="1" key="1">
    <citation type="submission" date="2021-06" db="EMBL/GenBank/DDBJ databases">
        <authorList>
            <person name="Kallberg Y."/>
            <person name="Tangrot J."/>
            <person name="Rosling A."/>
        </authorList>
    </citation>
    <scope>NUCLEOTIDE SEQUENCE</scope>
    <source>
        <strain evidence="1">MA461A</strain>
    </source>
</reference>
<evidence type="ECO:0000313" key="2">
    <source>
        <dbReference type="Proteomes" id="UP000789920"/>
    </source>
</evidence>
<proteinExistence type="predicted"/>
<organism evidence="1 2">
    <name type="scientific">Racocetra persica</name>
    <dbReference type="NCBI Taxonomy" id="160502"/>
    <lineage>
        <taxon>Eukaryota</taxon>
        <taxon>Fungi</taxon>
        <taxon>Fungi incertae sedis</taxon>
        <taxon>Mucoromycota</taxon>
        <taxon>Glomeromycotina</taxon>
        <taxon>Glomeromycetes</taxon>
        <taxon>Diversisporales</taxon>
        <taxon>Gigasporaceae</taxon>
        <taxon>Racocetra</taxon>
    </lineage>
</organism>
<dbReference type="Proteomes" id="UP000789920">
    <property type="component" value="Unassembled WGS sequence"/>
</dbReference>
<evidence type="ECO:0000313" key="1">
    <source>
        <dbReference type="EMBL" id="CAG8663306.1"/>
    </source>
</evidence>
<sequence>SSVKVLRITNNTIEFLDSQREQVQVNFAPDINEELIERN</sequence>